<gene>
    <name evidence="3" type="ORF">BQ4739_LOCUS4952</name>
</gene>
<evidence type="ECO:0000256" key="1">
    <source>
        <dbReference type="SAM" id="MobiDB-lite"/>
    </source>
</evidence>
<keyword evidence="2" id="KW-0812">Transmembrane</keyword>
<dbReference type="EMBL" id="FNXT01000410">
    <property type="protein sequence ID" value="SZX64444.1"/>
    <property type="molecule type" value="Genomic_DNA"/>
</dbReference>
<keyword evidence="2" id="KW-0472">Membrane</keyword>
<name>A0A383VIE9_TETOB</name>
<sequence>MGPVGSGDFRDLRKQPSRVALNIRENSLLSDTSGRRPGTQSSKQQSFVAKHDTLIVVLGVLVFLSVVGVVFVQRFYLETVKFGDPITPGHNRQQAVLQHAIQAGISKAAAATAAQAGSLNISGSHPDTQL</sequence>
<organism evidence="3 4">
    <name type="scientific">Tetradesmus obliquus</name>
    <name type="common">Green alga</name>
    <name type="synonym">Acutodesmus obliquus</name>
    <dbReference type="NCBI Taxonomy" id="3088"/>
    <lineage>
        <taxon>Eukaryota</taxon>
        <taxon>Viridiplantae</taxon>
        <taxon>Chlorophyta</taxon>
        <taxon>core chlorophytes</taxon>
        <taxon>Chlorophyceae</taxon>
        <taxon>CS clade</taxon>
        <taxon>Sphaeropleales</taxon>
        <taxon>Scenedesmaceae</taxon>
        <taxon>Tetradesmus</taxon>
    </lineage>
</organism>
<evidence type="ECO:0000256" key="2">
    <source>
        <dbReference type="SAM" id="Phobius"/>
    </source>
</evidence>
<evidence type="ECO:0000313" key="3">
    <source>
        <dbReference type="EMBL" id="SZX64444.1"/>
    </source>
</evidence>
<keyword evidence="2" id="KW-1133">Transmembrane helix</keyword>
<dbReference type="AlphaFoldDB" id="A0A383VIE9"/>
<evidence type="ECO:0000313" key="4">
    <source>
        <dbReference type="Proteomes" id="UP000256970"/>
    </source>
</evidence>
<dbReference type="Proteomes" id="UP000256970">
    <property type="component" value="Unassembled WGS sequence"/>
</dbReference>
<protein>
    <submittedName>
        <fullName evidence="3">Uncharacterized protein</fullName>
    </submittedName>
</protein>
<proteinExistence type="predicted"/>
<accession>A0A383VIE9</accession>
<reference evidence="3 4" key="1">
    <citation type="submission" date="2016-10" db="EMBL/GenBank/DDBJ databases">
        <authorList>
            <person name="Cai Z."/>
        </authorList>
    </citation>
    <scope>NUCLEOTIDE SEQUENCE [LARGE SCALE GENOMIC DNA]</scope>
</reference>
<feature type="transmembrane region" description="Helical" evidence="2">
    <location>
        <begin position="53"/>
        <end position="72"/>
    </location>
</feature>
<feature type="region of interest" description="Disordered" evidence="1">
    <location>
        <begin position="26"/>
        <end position="46"/>
    </location>
</feature>
<keyword evidence="4" id="KW-1185">Reference proteome</keyword>